<keyword evidence="5" id="KW-0274">FAD</keyword>
<dbReference type="PANTHER" id="PTHR47354">
    <property type="entry name" value="NADH OXIDOREDUCTASE HCR"/>
    <property type="match status" value="1"/>
</dbReference>
<dbReference type="GO" id="GO:0051213">
    <property type="term" value="F:dioxygenase activity"/>
    <property type="evidence" value="ECO:0007669"/>
    <property type="project" value="UniProtKB-KW"/>
</dbReference>
<feature type="non-terminal residue" evidence="10">
    <location>
        <position position="132"/>
    </location>
</feature>
<evidence type="ECO:0000256" key="2">
    <source>
        <dbReference type="ARBA" id="ARBA00022630"/>
    </source>
</evidence>
<dbReference type="GO" id="GO:0051537">
    <property type="term" value="F:2 iron, 2 sulfur cluster binding"/>
    <property type="evidence" value="ECO:0007669"/>
    <property type="project" value="UniProtKB-KW"/>
</dbReference>
<evidence type="ECO:0000256" key="7">
    <source>
        <dbReference type="ARBA" id="ARBA00023004"/>
    </source>
</evidence>
<keyword evidence="4" id="KW-0479">Metal-binding</keyword>
<dbReference type="SUPFAM" id="SSF52343">
    <property type="entry name" value="Ferredoxin reductase-like, C-terminal NADP-linked domain"/>
    <property type="match status" value="1"/>
</dbReference>
<dbReference type="GO" id="GO:0046872">
    <property type="term" value="F:metal ion binding"/>
    <property type="evidence" value="ECO:0007669"/>
    <property type="project" value="UniProtKB-KW"/>
</dbReference>
<feature type="non-terminal residue" evidence="10">
    <location>
        <position position="1"/>
    </location>
</feature>
<evidence type="ECO:0000313" key="11">
    <source>
        <dbReference type="Proteomes" id="UP000231328"/>
    </source>
</evidence>
<organism evidence="10 11">
    <name type="scientific">Enterobacter hormaechei</name>
    <dbReference type="NCBI Taxonomy" id="158836"/>
    <lineage>
        <taxon>Bacteria</taxon>
        <taxon>Pseudomonadati</taxon>
        <taxon>Pseudomonadota</taxon>
        <taxon>Gammaproteobacteria</taxon>
        <taxon>Enterobacterales</taxon>
        <taxon>Enterobacteriaceae</taxon>
        <taxon>Enterobacter</taxon>
        <taxon>Enterobacter cloacae complex</taxon>
    </lineage>
</organism>
<gene>
    <name evidence="10" type="ORF">CGZ54_31550</name>
</gene>
<dbReference type="Gene3D" id="2.40.30.10">
    <property type="entry name" value="Translation factors"/>
    <property type="match status" value="1"/>
</dbReference>
<dbReference type="InterPro" id="IPR050415">
    <property type="entry name" value="MRET"/>
</dbReference>
<dbReference type="PANTHER" id="PTHR47354:SF6">
    <property type="entry name" value="NADH OXIDOREDUCTASE HCR"/>
    <property type="match status" value="1"/>
</dbReference>
<protein>
    <submittedName>
        <fullName evidence="10">Nitric oxide dioxygenase</fullName>
    </submittedName>
</protein>
<keyword evidence="2" id="KW-0285">Flavoprotein</keyword>
<dbReference type="InterPro" id="IPR017938">
    <property type="entry name" value="Riboflavin_synthase-like_b-brl"/>
</dbReference>
<keyword evidence="8" id="KW-0411">Iron-sulfur</keyword>
<dbReference type="PROSITE" id="PS51384">
    <property type="entry name" value="FAD_FR"/>
    <property type="match status" value="1"/>
</dbReference>
<dbReference type="Pfam" id="PF00970">
    <property type="entry name" value="FAD_binding_6"/>
    <property type="match status" value="1"/>
</dbReference>
<evidence type="ECO:0000259" key="9">
    <source>
        <dbReference type="PROSITE" id="PS51384"/>
    </source>
</evidence>
<accession>A0AAP8KKH5</accession>
<sequence length="132" mass="14609">TNIKQESEYIISFTVETEEYDFSEFTPGQYITVDVSSDKLPYRAKRHYSIVSGEKNHLTFCVKRDVTTEHEGEVSTILHDEIKEGDMINLAAPVGGFVLENTTEPQLFLGSGIGVTPLVAMYEAASAKGLDT</sequence>
<keyword evidence="3" id="KW-0001">2Fe-2S</keyword>
<proteinExistence type="predicted"/>
<keyword evidence="6" id="KW-0560">Oxidoreductase</keyword>
<evidence type="ECO:0000313" key="10">
    <source>
        <dbReference type="EMBL" id="PJG35895.1"/>
    </source>
</evidence>
<dbReference type="RefSeq" id="WP_256135702.1">
    <property type="nucleotide sequence ID" value="NZ_NMVR01000835.1"/>
</dbReference>
<dbReference type="InterPro" id="IPR039261">
    <property type="entry name" value="FNR_nucleotide-bd"/>
</dbReference>
<comment type="caution">
    <text evidence="10">The sequence shown here is derived from an EMBL/GenBank/DDBJ whole genome shotgun (WGS) entry which is preliminary data.</text>
</comment>
<dbReference type="SUPFAM" id="SSF63380">
    <property type="entry name" value="Riboflavin synthase domain-like"/>
    <property type="match status" value="1"/>
</dbReference>
<comment type="cofactor">
    <cofactor evidence="1">
        <name>FAD</name>
        <dbReference type="ChEBI" id="CHEBI:57692"/>
    </cofactor>
</comment>
<evidence type="ECO:0000256" key="3">
    <source>
        <dbReference type="ARBA" id="ARBA00022714"/>
    </source>
</evidence>
<keyword evidence="10" id="KW-0223">Dioxygenase</keyword>
<name>A0AAP8KKH5_9ENTR</name>
<evidence type="ECO:0000256" key="8">
    <source>
        <dbReference type="ARBA" id="ARBA00023014"/>
    </source>
</evidence>
<dbReference type="PRINTS" id="PR00409">
    <property type="entry name" value="PHDIOXRDTASE"/>
</dbReference>
<keyword evidence="7" id="KW-0408">Iron</keyword>
<dbReference type="Proteomes" id="UP000231328">
    <property type="component" value="Unassembled WGS sequence"/>
</dbReference>
<reference evidence="10 11" key="1">
    <citation type="submission" date="2017-07" db="EMBL/GenBank/DDBJ databases">
        <title>Draft genome sequence of Enterobacter cloacae ST128, a clinical strain coproducing KPC-2 and NDM-1 carbapenemases.</title>
        <authorList>
            <person name="Li X."/>
        </authorList>
    </citation>
    <scope>NUCLEOTIDE SEQUENCE [LARGE SCALE GENOMIC DNA]</scope>
    <source>
        <strain evidence="10 11">HBY</strain>
    </source>
</reference>
<evidence type="ECO:0000256" key="4">
    <source>
        <dbReference type="ARBA" id="ARBA00022723"/>
    </source>
</evidence>
<evidence type="ECO:0000256" key="5">
    <source>
        <dbReference type="ARBA" id="ARBA00022827"/>
    </source>
</evidence>
<dbReference type="EMBL" id="NMVR01000835">
    <property type="protein sequence ID" value="PJG35895.1"/>
    <property type="molecule type" value="Genomic_DNA"/>
</dbReference>
<evidence type="ECO:0000256" key="6">
    <source>
        <dbReference type="ARBA" id="ARBA00023002"/>
    </source>
</evidence>
<evidence type="ECO:0000256" key="1">
    <source>
        <dbReference type="ARBA" id="ARBA00001974"/>
    </source>
</evidence>
<dbReference type="InterPro" id="IPR017927">
    <property type="entry name" value="FAD-bd_FR_type"/>
</dbReference>
<feature type="domain" description="FAD-binding FR-type" evidence="9">
    <location>
        <begin position="1"/>
        <end position="100"/>
    </location>
</feature>
<dbReference type="AlphaFoldDB" id="A0AAP8KKH5"/>
<dbReference type="InterPro" id="IPR008333">
    <property type="entry name" value="Cbr1-like_FAD-bd_dom"/>
</dbReference>